<evidence type="ECO:0000313" key="1">
    <source>
        <dbReference type="EnsemblPlants" id="Solyc04g015075.1.1"/>
    </source>
</evidence>
<proteinExistence type="predicted"/>
<keyword evidence="2" id="KW-1185">Reference proteome</keyword>
<protein>
    <submittedName>
        <fullName evidence="1">Uncharacterized protein</fullName>
    </submittedName>
</protein>
<sequence>MSTWTQDRPKTRIVGRFHGIFLLRIANFRRSFTLLRLKAVTVAGLLLQKWLESLTEAELQVLLEQVEEEKTRLTSGEEVK</sequence>
<dbReference type="EnsemblPlants" id="Solyc04g015075.1.1">
    <property type="protein sequence ID" value="Solyc04g015075.1.1"/>
    <property type="gene ID" value="Solyc04g015075.1"/>
</dbReference>
<accession>A0A3Q7G0H8</accession>
<name>A0A3Q7G0H8_SOLLC</name>
<dbReference type="InParanoid" id="A0A3Q7G0H8"/>
<dbReference type="AlphaFoldDB" id="A0A3Q7G0H8"/>
<reference evidence="1" key="2">
    <citation type="submission" date="2019-01" db="UniProtKB">
        <authorList>
            <consortium name="EnsemblPlants"/>
        </authorList>
    </citation>
    <scope>IDENTIFICATION</scope>
    <source>
        <strain evidence="1">cv. Heinz 1706</strain>
    </source>
</reference>
<dbReference type="Gramene" id="Solyc04g015075.1.1">
    <property type="protein sequence ID" value="Solyc04g015075.1.1"/>
    <property type="gene ID" value="Solyc04g015075.1"/>
</dbReference>
<evidence type="ECO:0000313" key="2">
    <source>
        <dbReference type="Proteomes" id="UP000004994"/>
    </source>
</evidence>
<dbReference type="Proteomes" id="UP000004994">
    <property type="component" value="Chromosome 4"/>
</dbReference>
<dbReference type="PaxDb" id="4081-Solyc05g006440.2.1"/>
<organism evidence="1">
    <name type="scientific">Solanum lycopersicum</name>
    <name type="common">Tomato</name>
    <name type="synonym">Lycopersicon esculentum</name>
    <dbReference type="NCBI Taxonomy" id="4081"/>
    <lineage>
        <taxon>Eukaryota</taxon>
        <taxon>Viridiplantae</taxon>
        <taxon>Streptophyta</taxon>
        <taxon>Embryophyta</taxon>
        <taxon>Tracheophyta</taxon>
        <taxon>Spermatophyta</taxon>
        <taxon>Magnoliopsida</taxon>
        <taxon>eudicotyledons</taxon>
        <taxon>Gunneridae</taxon>
        <taxon>Pentapetalae</taxon>
        <taxon>asterids</taxon>
        <taxon>lamiids</taxon>
        <taxon>Solanales</taxon>
        <taxon>Solanaceae</taxon>
        <taxon>Solanoideae</taxon>
        <taxon>Solaneae</taxon>
        <taxon>Solanum</taxon>
        <taxon>Solanum subgen. Lycopersicon</taxon>
    </lineage>
</organism>
<reference evidence="1" key="1">
    <citation type="journal article" date="2012" name="Nature">
        <title>The tomato genome sequence provides insights into fleshy fruit evolution.</title>
        <authorList>
            <consortium name="Tomato Genome Consortium"/>
        </authorList>
    </citation>
    <scope>NUCLEOTIDE SEQUENCE [LARGE SCALE GENOMIC DNA]</scope>
    <source>
        <strain evidence="1">cv. Heinz 1706</strain>
    </source>
</reference>